<feature type="compositionally biased region" description="Basic and acidic residues" evidence="1">
    <location>
        <begin position="177"/>
        <end position="186"/>
    </location>
</feature>
<proteinExistence type="predicted"/>
<feature type="compositionally biased region" description="Low complexity" evidence="1">
    <location>
        <begin position="119"/>
        <end position="130"/>
    </location>
</feature>
<feature type="compositionally biased region" description="Basic and acidic residues" evidence="1">
    <location>
        <begin position="138"/>
        <end position="153"/>
    </location>
</feature>
<dbReference type="AlphaFoldDB" id="A0AB73T4Z5"/>
<feature type="compositionally biased region" description="Acidic residues" evidence="1">
    <location>
        <begin position="154"/>
        <end position="176"/>
    </location>
</feature>
<evidence type="ECO:0000313" key="2">
    <source>
        <dbReference type="EMBL" id="PWJ76157.1"/>
    </source>
</evidence>
<sequence>MSRKIIVSVLLLLSAGMLGLTILFYSRSDRIAPQIQFNSEEISYSPGDDESKLLEGVTAIDNKDGDLSDKVFIEKIVPAIDGTTATVTYVVVDSSNNVAKVARIINYSSNDSKENNEDGAVPVSGGAAAGQTDNPGQGEEKTTENDDSNKPGDETETNNSEEESEDKSESEDESESEDRTPREDGRPAIFLNTKKATVEYGTEIDYMSYIDDIVDDKDGLEIWRSISIDGREDAAERGTHTLSYYVTDSDGNMSDIVKLELTVK</sequence>
<dbReference type="RefSeq" id="WP_109626217.1">
    <property type="nucleotide sequence ID" value="NZ_JANKBI010000003.1"/>
</dbReference>
<comment type="caution">
    <text evidence="2">The sequence shown here is derived from an EMBL/GenBank/DDBJ whole genome shotgun (WGS) entry which is preliminary data.</text>
</comment>
<evidence type="ECO:0000256" key="1">
    <source>
        <dbReference type="SAM" id="MobiDB-lite"/>
    </source>
</evidence>
<dbReference type="InterPro" id="IPR013783">
    <property type="entry name" value="Ig-like_fold"/>
</dbReference>
<evidence type="ECO:0000313" key="3">
    <source>
        <dbReference type="Proteomes" id="UP000245412"/>
    </source>
</evidence>
<organism evidence="2 3">
    <name type="scientific">Murimonas intestini</name>
    <dbReference type="NCBI Taxonomy" id="1337051"/>
    <lineage>
        <taxon>Bacteria</taxon>
        <taxon>Bacillati</taxon>
        <taxon>Bacillota</taxon>
        <taxon>Clostridia</taxon>
        <taxon>Lachnospirales</taxon>
        <taxon>Lachnospiraceae</taxon>
        <taxon>Murimonas</taxon>
    </lineage>
</organism>
<gene>
    <name evidence="2" type="ORF">C7383_105193</name>
</gene>
<dbReference type="Proteomes" id="UP000245412">
    <property type="component" value="Unassembled WGS sequence"/>
</dbReference>
<feature type="region of interest" description="Disordered" evidence="1">
    <location>
        <begin position="110"/>
        <end position="188"/>
    </location>
</feature>
<dbReference type="Gene3D" id="2.60.40.10">
    <property type="entry name" value="Immunoglobulins"/>
    <property type="match status" value="2"/>
</dbReference>
<name>A0AB73T4Z5_9FIRM</name>
<evidence type="ECO:0008006" key="4">
    <source>
        <dbReference type="Google" id="ProtNLM"/>
    </source>
</evidence>
<keyword evidence="3" id="KW-1185">Reference proteome</keyword>
<reference evidence="2 3" key="1">
    <citation type="submission" date="2018-05" db="EMBL/GenBank/DDBJ databases">
        <authorList>
            <person name="Goeker M."/>
            <person name="Huntemann M."/>
            <person name="Clum A."/>
            <person name="Pillay M."/>
            <person name="Palaniappan K."/>
            <person name="Varghese N."/>
            <person name="Mikhailova N."/>
            <person name="Stamatis D."/>
            <person name="Reddy T."/>
            <person name="Daum C."/>
            <person name="Shapiro N."/>
            <person name="Ivanova N."/>
            <person name="Kyrpides N."/>
            <person name="Woyke T."/>
        </authorList>
    </citation>
    <scope>NUCLEOTIDE SEQUENCE [LARGE SCALE GENOMIC DNA]</scope>
    <source>
        <strain evidence="2 3">DSM 26524</strain>
    </source>
</reference>
<protein>
    <recommendedName>
        <fullName evidence="4">DUF5011 domain-containing protein</fullName>
    </recommendedName>
</protein>
<dbReference type="EMBL" id="QGGY01000005">
    <property type="protein sequence ID" value="PWJ76157.1"/>
    <property type="molecule type" value="Genomic_DNA"/>
</dbReference>
<accession>A0AB73T4Z5</accession>